<protein>
    <submittedName>
        <fullName evidence="2">(spotted green pufferfish) hypothetical protein</fullName>
    </submittedName>
</protein>
<evidence type="ECO:0000313" key="2">
    <source>
        <dbReference type="EMBL" id="CAF95929.1"/>
    </source>
</evidence>
<reference evidence="2" key="1">
    <citation type="journal article" date="2004" name="Nature">
        <title>Genome duplication in the teleost fish Tetraodon nigroviridis reveals the early vertebrate proto-karyotype.</title>
        <authorList>
            <person name="Jaillon O."/>
            <person name="Aury J.-M."/>
            <person name="Brunet F."/>
            <person name="Petit J.-L."/>
            <person name="Stange-Thomann N."/>
            <person name="Mauceli E."/>
            <person name="Bouneau L."/>
            <person name="Fischer C."/>
            <person name="Ozouf-Costaz C."/>
            <person name="Bernot A."/>
            <person name="Nicaud S."/>
            <person name="Jaffe D."/>
            <person name="Fisher S."/>
            <person name="Lutfalla G."/>
            <person name="Dossat C."/>
            <person name="Segurens B."/>
            <person name="Dasilva C."/>
            <person name="Salanoubat M."/>
            <person name="Levy M."/>
            <person name="Boudet N."/>
            <person name="Castellano S."/>
            <person name="Anthouard V."/>
            <person name="Jubin C."/>
            <person name="Castelli V."/>
            <person name="Katinka M."/>
            <person name="Vacherie B."/>
            <person name="Biemont C."/>
            <person name="Skalli Z."/>
            <person name="Cattolico L."/>
            <person name="Poulain J."/>
            <person name="De Berardinis V."/>
            <person name="Cruaud C."/>
            <person name="Duprat S."/>
            <person name="Brottier P."/>
            <person name="Coutanceau J.-P."/>
            <person name="Gouzy J."/>
            <person name="Parra G."/>
            <person name="Lardier G."/>
            <person name="Chapple C."/>
            <person name="McKernan K.J."/>
            <person name="McEwan P."/>
            <person name="Bosak S."/>
            <person name="Kellis M."/>
            <person name="Volff J.-N."/>
            <person name="Guigo R."/>
            <person name="Zody M.C."/>
            <person name="Mesirov J."/>
            <person name="Lindblad-Toh K."/>
            <person name="Birren B."/>
            <person name="Nusbaum C."/>
            <person name="Kahn D."/>
            <person name="Robinson-Rechavi M."/>
            <person name="Laudet V."/>
            <person name="Schachter V."/>
            <person name="Quetier F."/>
            <person name="Saurin W."/>
            <person name="Scarpelli C."/>
            <person name="Wincker P."/>
            <person name="Lander E.S."/>
            <person name="Weissenbach J."/>
            <person name="Roest Crollius H."/>
        </authorList>
    </citation>
    <scope>NUCLEOTIDE SEQUENCE [LARGE SCALE GENOMIC DNA]</scope>
</reference>
<gene>
    <name evidence="2" type="ORF">GSTENG00012770001</name>
</gene>
<reference evidence="2" key="2">
    <citation type="submission" date="2004-02" db="EMBL/GenBank/DDBJ databases">
        <authorList>
            <consortium name="Genoscope"/>
            <consortium name="Whitehead Institute Centre for Genome Research"/>
        </authorList>
    </citation>
    <scope>NUCLEOTIDE SEQUENCE</scope>
</reference>
<sequence>MEKNAESIQQLRQENQRLHKRLSEAIACKRGVIDEAFNKRGVEKEAYRNMSEKDALTVQDQKVLSKTKRLNAQKHITQTKQQHLEELRREYQRMKAEAGGGAPSADAHARKKEEEAMTLRAQENRLEKIQFKCKEAENITVNYQKVKRHLQVRLDVVHVTPLQMISCSMFFSSTHFSPWSLLFPSLTSGPQEESLTFQGILDSLEAEILKCREELNKMQILNQEARSSKKAAKSELQGQEELLYKEREEREHVISSYRRKTERHKAPAEKAEGKRSVMVIQAEDMSSEALPSEPVMERKEVLSTFEDAYRCIKEATGVTNMQEILERFTLQKEKHQHLLKLKEDNEKMLQQLREHKELLNKELQDVKYSGEAQVSRWVALAVVSVRG</sequence>
<dbReference type="OrthoDB" id="10255247at2759"/>
<keyword evidence="1" id="KW-0175">Coiled coil</keyword>
<feature type="coiled-coil region" evidence="1">
    <location>
        <begin position="338"/>
        <end position="369"/>
    </location>
</feature>
<dbReference type="GO" id="GO:0097542">
    <property type="term" value="C:ciliary tip"/>
    <property type="evidence" value="ECO:0007669"/>
    <property type="project" value="TreeGrafter"/>
</dbReference>
<comment type="caution">
    <text evidence="2">The sequence shown here is derived from an EMBL/GenBank/DDBJ whole genome shotgun (WGS) entry which is preliminary data.</text>
</comment>
<dbReference type="AlphaFoldDB" id="Q4STV3"/>
<evidence type="ECO:0000256" key="1">
    <source>
        <dbReference type="SAM" id="Coils"/>
    </source>
</evidence>
<dbReference type="PANTHER" id="PTHR46518">
    <property type="entry name" value="COILED-COIL DOMAIN-CONTAINING PROTEIN 151"/>
    <property type="match status" value="1"/>
</dbReference>
<feature type="coiled-coil region" evidence="1">
    <location>
        <begin position="77"/>
        <end position="139"/>
    </location>
</feature>
<dbReference type="GO" id="GO:0035253">
    <property type="term" value="C:ciliary rootlet"/>
    <property type="evidence" value="ECO:0007669"/>
    <property type="project" value="TreeGrafter"/>
</dbReference>
<dbReference type="GO" id="GO:0003341">
    <property type="term" value="P:cilium movement"/>
    <property type="evidence" value="ECO:0007669"/>
    <property type="project" value="InterPro"/>
</dbReference>
<dbReference type="GO" id="GO:0036158">
    <property type="term" value="P:outer dynein arm assembly"/>
    <property type="evidence" value="ECO:0007669"/>
    <property type="project" value="InterPro"/>
</dbReference>
<dbReference type="PANTHER" id="PTHR46518:SF1">
    <property type="entry name" value="OUTER DYNEIN ARM-DOCKING COMPLEX SUBUNIT 3"/>
    <property type="match status" value="1"/>
</dbReference>
<dbReference type="InterPro" id="IPR033192">
    <property type="entry name" value="ODAD3"/>
</dbReference>
<dbReference type="EMBL" id="CAAE01014106">
    <property type="protein sequence ID" value="CAF95929.1"/>
    <property type="molecule type" value="Genomic_DNA"/>
</dbReference>
<name>Q4STV3_TETNG</name>
<dbReference type="KEGG" id="tng:GSTEN00012770G001"/>
<organism evidence="2">
    <name type="scientific">Tetraodon nigroviridis</name>
    <name type="common">Spotted green pufferfish</name>
    <name type="synonym">Chelonodon nigroviridis</name>
    <dbReference type="NCBI Taxonomy" id="99883"/>
    <lineage>
        <taxon>Eukaryota</taxon>
        <taxon>Metazoa</taxon>
        <taxon>Chordata</taxon>
        <taxon>Craniata</taxon>
        <taxon>Vertebrata</taxon>
        <taxon>Euteleostomi</taxon>
        <taxon>Actinopterygii</taxon>
        <taxon>Neopterygii</taxon>
        <taxon>Teleostei</taxon>
        <taxon>Neoteleostei</taxon>
        <taxon>Acanthomorphata</taxon>
        <taxon>Eupercaria</taxon>
        <taxon>Tetraodontiformes</taxon>
        <taxon>Tetradontoidea</taxon>
        <taxon>Tetraodontidae</taxon>
        <taxon>Tetraodon</taxon>
    </lineage>
</organism>
<proteinExistence type="predicted"/>
<feature type="coiled-coil region" evidence="1">
    <location>
        <begin position="201"/>
        <end position="249"/>
    </location>
</feature>
<dbReference type="GO" id="GO:0036064">
    <property type="term" value="C:ciliary basal body"/>
    <property type="evidence" value="ECO:0007669"/>
    <property type="project" value="TreeGrafter"/>
</dbReference>
<feature type="coiled-coil region" evidence="1">
    <location>
        <begin position="1"/>
        <end position="28"/>
    </location>
</feature>
<accession>Q4STV3</accession>